<gene>
    <name evidence="16" type="primary">AmmeHE</name>
</gene>
<dbReference type="InterPro" id="IPR006026">
    <property type="entry name" value="Peptidase_Metallo"/>
</dbReference>
<accession>A0A140KFV2</accession>
<feature type="binding site" evidence="12">
    <location>
        <position position="183"/>
    </location>
    <ligand>
        <name>Zn(2+)</name>
        <dbReference type="ChEBI" id="CHEBI:29105"/>
        <note>catalytic</note>
    </ligand>
</feature>
<evidence type="ECO:0000256" key="2">
    <source>
        <dbReference type="ARBA" id="ARBA00022670"/>
    </source>
</evidence>
<dbReference type="FunFam" id="2.60.120.290:FF:000005">
    <property type="entry name" value="Procollagen C-endopeptidase enhancer 1"/>
    <property type="match status" value="1"/>
</dbReference>
<dbReference type="EMBL" id="LC085442">
    <property type="protein sequence ID" value="BAU68231.1"/>
    <property type="molecule type" value="mRNA"/>
</dbReference>
<dbReference type="Gene3D" id="3.40.390.10">
    <property type="entry name" value="Collagenase (Catalytic Domain)"/>
    <property type="match status" value="1"/>
</dbReference>
<feature type="signal peptide" evidence="13">
    <location>
        <begin position="1"/>
        <end position="19"/>
    </location>
</feature>
<feature type="domain" description="CUB" evidence="14">
    <location>
        <begin position="276"/>
        <end position="388"/>
    </location>
</feature>
<dbReference type="SMART" id="SM00235">
    <property type="entry name" value="ZnMc"/>
    <property type="match status" value="1"/>
</dbReference>
<dbReference type="Pfam" id="PF01400">
    <property type="entry name" value="Astacin"/>
    <property type="match status" value="1"/>
</dbReference>
<evidence type="ECO:0000259" key="14">
    <source>
        <dbReference type="PROSITE" id="PS01180"/>
    </source>
</evidence>
<name>A0A140KFV2_AMBME</name>
<comment type="cofactor">
    <cofactor evidence="12 13">
        <name>Zn(2+)</name>
        <dbReference type="ChEBI" id="CHEBI:29105"/>
    </cofactor>
    <text evidence="12 13">Binds 1 zinc ion per subunit.</text>
</comment>
<evidence type="ECO:0000259" key="15">
    <source>
        <dbReference type="PROSITE" id="PS51864"/>
    </source>
</evidence>
<keyword evidence="9" id="KW-1015">Disulfide bond</keyword>
<dbReference type="EC" id="3.4.24.-" evidence="13"/>
<evidence type="ECO:0000256" key="10">
    <source>
        <dbReference type="ARBA" id="ARBA00037865"/>
    </source>
</evidence>
<comment type="caution">
    <text evidence="11">Lacks conserved residue(s) required for the propagation of feature annotation.</text>
</comment>
<dbReference type="GO" id="GO:0004222">
    <property type="term" value="F:metalloendopeptidase activity"/>
    <property type="evidence" value="ECO:0007669"/>
    <property type="project" value="UniProtKB-UniRule"/>
</dbReference>
<dbReference type="PIRSF" id="PIRSF038057">
    <property type="entry name" value="Hatching_enzyme_Uvs2"/>
    <property type="match status" value="1"/>
</dbReference>
<dbReference type="PANTHER" id="PTHR10127">
    <property type="entry name" value="DISCOIDIN, CUB, EGF, LAMININ , AND ZINC METALLOPROTEASE DOMAIN CONTAINING"/>
    <property type="match status" value="1"/>
</dbReference>
<evidence type="ECO:0000256" key="11">
    <source>
        <dbReference type="PROSITE-ProRule" id="PRU00059"/>
    </source>
</evidence>
<dbReference type="InterPro" id="IPR000859">
    <property type="entry name" value="CUB_dom"/>
</dbReference>
<dbReference type="GO" id="GO:0060473">
    <property type="term" value="C:cortical granule"/>
    <property type="evidence" value="ECO:0007669"/>
    <property type="project" value="UniProtKB-SubCell"/>
</dbReference>
<dbReference type="FunFam" id="2.60.120.290:FF:000013">
    <property type="entry name" value="Membrane frizzled-related protein"/>
    <property type="match status" value="1"/>
</dbReference>
<sequence length="505" mass="55086">MDGRIWVFFAACLLSPCFALPVQMSAPERIFYELEKRYEQSVKHQNLDVFEIITKENEGSSQQMREGDIAMKPGRSAMVCTNNNCFWPKSSDGTVKVAYTLSSTYSSADVSAITDAMQEFSTLTCIRFVNRTTESNYLQIQSVDGCWSYVGKSGGGQAVSLSGGCLSKGTIQHELNHALGFYHEQSRSDRDNYVTIATANISPGNGGNFNKENTNNLGLEYDFASVMHYGKYAFSSTYGQPTIIPKPNSDTPIGQRNGLSNLDVSKINTLYQCNVCSTLLSDTTGSLKSSNNPSAYPNNVNCIYLIRVPSDKVLLQFDAFDLQSSLNCVSDYVKIYDGDSKTAPVLLNKACGSGLPPPFTSSGNEMLVEFVTDDSITGSGFKASYSNVQCGNTFTSSPGTISSPFYPNVYHSNMDCDFYILAPVGYKVSLSFTTFNIEADATCAYDNLSIFNGAKTTSQRVGKYCGTNLVPPPVTSTGNSLLLQFHSDESLNLKGFQATYTFVKA</sequence>
<evidence type="ECO:0000256" key="3">
    <source>
        <dbReference type="ARBA" id="ARBA00022723"/>
    </source>
</evidence>
<proteinExistence type="evidence at transcript level"/>
<keyword evidence="1" id="KW-0963">Cytoplasm</keyword>
<dbReference type="PROSITE" id="PS51864">
    <property type="entry name" value="ASTACIN"/>
    <property type="match status" value="1"/>
</dbReference>
<keyword evidence="3 12" id="KW-0479">Metal-binding</keyword>
<dbReference type="InterPro" id="IPR001506">
    <property type="entry name" value="Peptidase_M12A"/>
</dbReference>
<dbReference type="PRINTS" id="PR00480">
    <property type="entry name" value="ASTACIN"/>
</dbReference>
<dbReference type="InterPro" id="IPR017370">
    <property type="entry name" value="Hatching_enzyme_Uvs2-like"/>
</dbReference>
<feature type="binding site" evidence="12">
    <location>
        <position position="177"/>
    </location>
    <ligand>
        <name>Zn(2+)</name>
        <dbReference type="ChEBI" id="CHEBI:29105"/>
        <note>catalytic</note>
    </ligand>
</feature>
<evidence type="ECO:0000256" key="5">
    <source>
        <dbReference type="ARBA" id="ARBA00022737"/>
    </source>
</evidence>
<feature type="chain" id="PRO_5007230438" description="Metalloendopeptidase" evidence="13">
    <location>
        <begin position="20"/>
        <end position="505"/>
    </location>
</feature>
<keyword evidence="2 12" id="KW-0645">Protease</keyword>
<evidence type="ECO:0000256" key="8">
    <source>
        <dbReference type="ARBA" id="ARBA00023049"/>
    </source>
</evidence>
<dbReference type="PROSITE" id="PS01180">
    <property type="entry name" value="CUB"/>
    <property type="match status" value="2"/>
</dbReference>
<keyword evidence="4 13" id="KW-0732">Signal</keyword>
<dbReference type="Pfam" id="PF00431">
    <property type="entry name" value="CUB"/>
    <property type="match status" value="2"/>
</dbReference>
<dbReference type="PANTHER" id="PTHR10127:SF887">
    <property type="entry name" value="EMBRYONIC PROTEIN UVS.2"/>
    <property type="match status" value="1"/>
</dbReference>
<evidence type="ECO:0000256" key="1">
    <source>
        <dbReference type="ARBA" id="ARBA00022490"/>
    </source>
</evidence>
<dbReference type="CDD" id="cd04283">
    <property type="entry name" value="ZnMc_hatching_enzyme"/>
    <property type="match status" value="1"/>
</dbReference>
<protein>
    <recommendedName>
        <fullName evidence="13">Metalloendopeptidase</fullName>
        <ecNumber evidence="13">3.4.24.-</ecNumber>
    </recommendedName>
</protein>
<dbReference type="GO" id="GO:0006508">
    <property type="term" value="P:proteolysis"/>
    <property type="evidence" value="ECO:0007669"/>
    <property type="project" value="UniProtKB-KW"/>
</dbReference>
<dbReference type="Gene3D" id="2.60.120.290">
    <property type="entry name" value="Spermadhesin, CUB domain"/>
    <property type="match status" value="2"/>
</dbReference>
<evidence type="ECO:0000256" key="6">
    <source>
        <dbReference type="ARBA" id="ARBA00022801"/>
    </source>
</evidence>
<evidence type="ECO:0000256" key="7">
    <source>
        <dbReference type="ARBA" id="ARBA00022833"/>
    </source>
</evidence>
<dbReference type="GO" id="GO:0008270">
    <property type="term" value="F:zinc ion binding"/>
    <property type="evidence" value="ECO:0007669"/>
    <property type="project" value="UniProtKB-UniRule"/>
</dbReference>
<dbReference type="InterPro" id="IPR035914">
    <property type="entry name" value="Sperma_CUB_dom_sf"/>
</dbReference>
<comment type="subcellular location">
    <subcellularLocation>
        <location evidence="10">Cytoplasmic vesicle</location>
        <location evidence="10">Secretory vesicle</location>
        <location evidence="10">Cortical granule</location>
    </subcellularLocation>
</comment>
<feature type="binding site" evidence="12">
    <location>
        <position position="173"/>
    </location>
    <ligand>
        <name>Zn(2+)</name>
        <dbReference type="ChEBI" id="CHEBI:29105"/>
        <note>catalytic</note>
    </ligand>
</feature>
<dbReference type="SUPFAM" id="SSF49854">
    <property type="entry name" value="Spermadhesin, CUB domain"/>
    <property type="match status" value="2"/>
</dbReference>
<keyword evidence="6 12" id="KW-0378">Hydrolase</keyword>
<dbReference type="CDD" id="cd00041">
    <property type="entry name" value="CUB"/>
    <property type="match status" value="2"/>
</dbReference>
<keyword evidence="8 12" id="KW-0482">Metalloprotease</keyword>
<dbReference type="AlphaFoldDB" id="A0A140KFV2"/>
<reference evidence="16" key="1">
    <citation type="submission" date="2015-09" db="EMBL/GenBank/DDBJ databases">
        <title>Evolutional changes of developmental origin of hatching gland cells in basal ray-finned fishes.</title>
        <authorList>
            <person name="Nagasawa T."/>
            <person name="Kawaguchi M."/>
            <person name="Yano T."/>
            <person name="Sano K."/>
            <person name="Okabe M."/>
            <person name="Yasumasu S."/>
        </authorList>
    </citation>
    <scope>NUCLEOTIDE SEQUENCE</scope>
    <source>
        <tissue evidence="16">Embryo</tissue>
    </source>
</reference>
<dbReference type="SMART" id="SM00042">
    <property type="entry name" value="CUB"/>
    <property type="match status" value="2"/>
</dbReference>
<keyword evidence="7 12" id="KW-0862">Zinc</keyword>
<feature type="domain" description="CUB" evidence="14">
    <location>
        <begin position="390"/>
        <end position="503"/>
    </location>
</feature>
<evidence type="ECO:0000313" key="16">
    <source>
        <dbReference type="EMBL" id="BAU68231.1"/>
    </source>
</evidence>
<evidence type="ECO:0000256" key="9">
    <source>
        <dbReference type="ARBA" id="ARBA00023157"/>
    </source>
</evidence>
<evidence type="ECO:0000256" key="12">
    <source>
        <dbReference type="PROSITE-ProRule" id="PRU01211"/>
    </source>
</evidence>
<organism evidence="16">
    <name type="scientific">Ambystoma mexicanum</name>
    <name type="common">Axolotl</name>
    <dbReference type="NCBI Taxonomy" id="8296"/>
    <lineage>
        <taxon>Eukaryota</taxon>
        <taxon>Metazoa</taxon>
        <taxon>Chordata</taxon>
        <taxon>Craniata</taxon>
        <taxon>Vertebrata</taxon>
        <taxon>Euteleostomi</taxon>
        <taxon>Amphibia</taxon>
        <taxon>Batrachia</taxon>
        <taxon>Caudata</taxon>
        <taxon>Salamandroidea</taxon>
        <taxon>Ambystomatidae</taxon>
        <taxon>Ambystoma</taxon>
    </lineage>
</organism>
<keyword evidence="5" id="KW-0677">Repeat</keyword>
<dbReference type="SUPFAM" id="SSF55486">
    <property type="entry name" value="Metalloproteases ('zincins'), catalytic domain"/>
    <property type="match status" value="1"/>
</dbReference>
<dbReference type="InterPro" id="IPR024079">
    <property type="entry name" value="MetalloPept_cat_dom_sf"/>
</dbReference>
<dbReference type="InterPro" id="IPR034039">
    <property type="entry name" value="ZnMP_hatching_enz"/>
</dbReference>
<evidence type="ECO:0000256" key="13">
    <source>
        <dbReference type="RuleBase" id="RU361183"/>
    </source>
</evidence>
<feature type="active site" evidence="12">
    <location>
        <position position="174"/>
    </location>
</feature>
<dbReference type="FunFam" id="3.40.390.10:FF:000040">
    <property type="entry name" value="Metalloendopeptidase"/>
    <property type="match status" value="1"/>
</dbReference>
<evidence type="ECO:0000256" key="4">
    <source>
        <dbReference type="ARBA" id="ARBA00022729"/>
    </source>
</evidence>
<feature type="domain" description="Peptidase M12A" evidence="15">
    <location>
        <begin position="76"/>
        <end position="274"/>
    </location>
</feature>